<dbReference type="AlphaFoldDB" id="A0A7W7SL86"/>
<proteinExistence type="predicted"/>
<feature type="compositionally biased region" description="Basic and acidic residues" evidence="1">
    <location>
        <begin position="29"/>
        <end position="39"/>
    </location>
</feature>
<reference evidence="2 3" key="1">
    <citation type="submission" date="2020-08" db="EMBL/GenBank/DDBJ databases">
        <title>Sequencing the genomes of 1000 actinobacteria strains.</title>
        <authorList>
            <person name="Klenk H.-P."/>
        </authorList>
    </citation>
    <scope>NUCLEOTIDE SEQUENCE [LARGE SCALE GENOMIC DNA]</scope>
    <source>
        <strain evidence="2 3">DSM 44786</strain>
    </source>
</reference>
<name>A0A7W7SL86_9ACTN</name>
<sequence length="721" mass="78284">MRTPATTGPDVAPAPAVERPVDGGLADARTSDDSSRDESIPATFTSTPAERAIAWAQAEQRHKAARVAGRANRDARRAEKQATARAARQLSADLDAALAAAGLTTGQDASAVRAEALNAALAAAGADVPTTPATAPSHPQKGQGRAQKGHDGGPGSHGLNYVSAAAHSQSDGAGCSKLIQRSDARLRQLDEIQQITGLPSVKLCDVTTLGTAVGVHVGTADGARTSFSGLVKCGSVWACPPCSAAIRARRSTWLEKTAAAWLESGRGIYMATLTAPHWRNVRLGTQFEQFAEGWRGVAAGSWWVGRAVIRQKAPVRWADRHQHPDLPEDVEAHEEKGQLVVWKRGWKARHGIAGVTRTIEVTYGGNGWHSHLHVLIWTEDPATREKAEELQEELYRRWVDRCKSVGLPTPDRQHGVRVDPVILQADGKLPLNLVRYLAKVQDKDVVDQRITARPVAAEMTRADMKLARGAKGLTAFQLAEKAAAGDEECLRLWLEYELATKGRQCLTWTEGLKERLAELAGIPLDDAKDEEIPAGEDAELRKEVPDLALASKPYKAKVARVKGRRADLRMAGDRYGLPGMIGLLVSWGLQPKDDFWKPEEPLGPPARMTPEQLKRRQDQREAEQARHEALRQEREGNPERWKAAMKKRAKTLEAKKKAAAGVTAGQLQLPANEHHQEQEAARAATAADGFLAARRVAQDARRADLDAALARVRDREAALAS</sequence>
<evidence type="ECO:0000313" key="2">
    <source>
        <dbReference type="EMBL" id="MBB4951953.1"/>
    </source>
</evidence>
<evidence type="ECO:0000313" key="3">
    <source>
        <dbReference type="Proteomes" id="UP000573327"/>
    </source>
</evidence>
<comment type="caution">
    <text evidence="2">The sequence shown here is derived from an EMBL/GenBank/DDBJ whole genome shotgun (WGS) entry which is preliminary data.</text>
</comment>
<feature type="compositionally biased region" description="Basic and acidic residues" evidence="1">
    <location>
        <begin position="71"/>
        <end position="82"/>
    </location>
</feature>
<dbReference type="RefSeq" id="WP_184926042.1">
    <property type="nucleotide sequence ID" value="NZ_JACHJR010000003.1"/>
</dbReference>
<feature type="compositionally biased region" description="Basic and acidic residues" evidence="1">
    <location>
        <begin position="612"/>
        <end position="641"/>
    </location>
</feature>
<evidence type="ECO:0008006" key="4">
    <source>
        <dbReference type="Google" id="ProtNLM"/>
    </source>
</evidence>
<evidence type="ECO:0000256" key="1">
    <source>
        <dbReference type="SAM" id="MobiDB-lite"/>
    </source>
</evidence>
<protein>
    <recommendedName>
        <fullName evidence="4">Replication protein</fullName>
    </recommendedName>
</protein>
<dbReference type="Proteomes" id="UP000573327">
    <property type="component" value="Unassembled WGS sequence"/>
</dbReference>
<organism evidence="2 3">
    <name type="scientific">Kitasatospora gansuensis</name>
    <dbReference type="NCBI Taxonomy" id="258050"/>
    <lineage>
        <taxon>Bacteria</taxon>
        <taxon>Bacillati</taxon>
        <taxon>Actinomycetota</taxon>
        <taxon>Actinomycetes</taxon>
        <taxon>Kitasatosporales</taxon>
        <taxon>Streptomycetaceae</taxon>
        <taxon>Kitasatospora</taxon>
    </lineage>
</organism>
<feature type="region of interest" description="Disordered" evidence="1">
    <location>
        <begin position="596"/>
        <end position="641"/>
    </location>
</feature>
<dbReference type="EMBL" id="JACHJR010000003">
    <property type="protein sequence ID" value="MBB4951953.1"/>
    <property type="molecule type" value="Genomic_DNA"/>
</dbReference>
<keyword evidence="3" id="KW-1185">Reference proteome</keyword>
<feature type="region of interest" description="Disordered" evidence="1">
    <location>
        <begin position="127"/>
        <end position="161"/>
    </location>
</feature>
<gene>
    <name evidence="2" type="ORF">F4556_007607</name>
</gene>
<accession>A0A7W7SL86</accession>
<feature type="region of interest" description="Disordered" evidence="1">
    <location>
        <begin position="1"/>
        <end position="84"/>
    </location>
</feature>